<reference evidence="7 8" key="1">
    <citation type="submission" date="2022-11" db="EMBL/GenBank/DDBJ databases">
        <title>Minimal conservation of predation-associated metabolite biosynthetic gene clusters underscores biosynthetic potential of Myxococcota including descriptions for ten novel species: Archangium lansinium sp. nov., Myxococcus landrumus sp. nov., Nannocystis bai.</title>
        <authorList>
            <person name="Ahearne A."/>
            <person name="Stevens C."/>
            <person name="Phillips K."/>
        </authorList>
    </citation>
    <scope>NUCLEOTIDE SEQUENCE [LARGE SCALE GENOMIC DNA]</scope>
    <source>
        <strain evidence="7 8">MIWBW</strain>
    </source>
</reference>
<name>A0ABT3ZWC1_9BACT</name>
<evidence type="ECO:0000313" key="8">
    <source>
        <dbReference type="Proteomes" id="UP001207654"/>
    </source>
</evidence>
<dbReference type="Gene3D" id="1.10.760.10">
    <property type="entry name" value="Cytochrome c-like domain"/>
    <property type="match status" value="1"/>
</dbReference>
<keyword evidence="1 4" id="KW-0349">Heme</keyword>
<keyword evidence="8" id="KW-1185">Reference proteome</keyword>
<comment type="caution">
    <text evidence="7">The sequence shown here is derived from an EMBL/GenBank/DDBJ whole genome shotgun (WGS) entry which is preliminary data.</text>
</comment>
<keyword evidence="3 4" id="KW-0408">Iron</keyword>
<evidence type="ECO:0000256" key="2">
    <source>
        <dbReference type="ARBA" id="ARBA00022723"/>
    </source>
</evidence>
<dbReference type="EMBL" id="JAPNKA010000001">
    <property type="protein sequence ID" value="MCY1073354.1"/>
    <property type="molecule type" value="Genomic_DNA"/>
</dbReference>
<feature type="region of interest" description="Disordered" evidence="5">
    <location>
        <begin position="27"/>
        <end position="80"/>
    </location>
</feature>
<feature type="domain" description="Cytochrome c" evidence="6">
    <location>
        <begin position="73"/>
        <end position="151"/>
    </location>
</feature>
<evidence type="ECO:0000313" key="7">
    <source>
        <dbReference type="EMBL" id="MCY1073354.1"/>
    </source>
</evidence>
<proteinExistence type="predicted"/>
<dbReference type="SUPFAM" id="SSF46626">
    <property type="entry name" value="Cytochrome c"/>
    <property type="match status" value="1"/>
</dbReference>
<evidence type="ECO:0000256" key="4">
    <source>
        <dbReference type="PROSITE-ProRule" id="PRU00433"/>
    </source>
</evidence>
<dbReference type="PROSITE" id="PS51007">
    <property type="entry name" value="CYTC"/>
    <property type="match status" value="1"/>
</dbReference>
<organism evidence="7 8">
    <name type="scientific">Archangium lansingense</name>
    <dbReference type="NCBI Taxonomy" id="2995310"/>
    <lineage>
        <taxon>Bacteria</taxon>
        <taxon>Pseudomonadati</taxon>
        <taxon>Myxococcota</taxon>
        <taxon>Myxococcia</taxon>
        <taxon>Myxococcales</taxon>
        <taxon>Cystobacterineae</taxon>
        <taxon>Archangiaceae</taxon>
        <taxon>Archangium</taxon>
    </lineage>
</organism>
<dbReference type="InterPro" id="IPR036909">
    <property type="entry name" value="Cyt_c-like_dom_sf"/>
</dbReference>
<evidence type="ECO:0000256" key="5">
    <source>
        <dbReference type="SAM" id="MobiDB-lite"/>
    </source>
</evidence>
<evidence type="ECO:0000259" key="6">
    <source>
        <dbReference type="PROSITE" id="PS51007"/>
    </source>
</evidence>
<gene>
    <name evidence="7" type="ORF">OV287_02565</name>
</gene>
<accession>A0ABT3ZWC1</accession>
<dbReference type="RefSeq" id="WP_267532365.1">
    <property type="nucleotide sequence ID" value="NZ_JAPNKA010000001.1"/>
</dbReference>
<dbReference type="PROSITE" id="PS51257">
    <property type="entry name" value="PROKAR_LIPOPROTEIN"/>
    <property type="match status" value="1"/>
</dbReference>
<dbReference type="Proteomes" id="UP001207654">
    <property type="component" value="Unassembled WGS sequence"/>
</dbReference>
<evidence type="ECO:0000256" key="3">
    <source>
        <dbReference type="ARBA" id="ARBA00023004"/>
    </source>
</evidence>
<keyword evidence="2 4" id="KW-0479">Metal-binding</keyword>
<dbReference type="InterPro" id="IPR009056">
    <property type="entry name" value="Cyt_c-like_dom"/>
</dbReference>
<evidence type="ECO:0000256" key="1">
    <source>
        <dbReference type="ARBA" id="ARBA00022617"/>
    </source>
</evidence>
<sequence length="154" mass="15951">MGTTSNRKHPSVLMARTASLSMALALSACSEKQEKSPSNPGAASAFKDSQAPQSPAAPTGTPTAQQASEPPANDARTPEQLFLSLGCPACHGAGRPFAASLANSREKPPEVVAMWILDPQKVRPGTMMPSYTGRLSTAEALALAQWIKAGNPAP</sequence>
<feature type="compositionally biased region" description="Low complexity" evidence="5">
    <location>
        <begin position="49"/>
        <end position="68"/>
    </location>
</feature>
<protein>
    <submittedName>
        <fullName evidence="7">Cytochrome c</fullName>
    </submittedName>
</protein>